<feature type="transmembrane region" description="Helical" evidence="10">
    <location>
        <begin position="267"/>
        <end position="289"/>
    </location>
</feature>
<feature type="transmembrane region" description="Helical" evidence="10">
    <location>
        <begin position="296"/>
        <end position="315"/>
    </location>
</feature>
<proteinExistence type="inferred from homology"/>
<dbReference type="GO" id="GO:0022857">
    <property type="term" value="F:transmembrane transporter activity"/>
    <property type="evidence" value="ECO:0007669"/>
    <property type="project" value="InterPro"/>
</dbReference>
<feature type="domain" description="Major facilitator superfamily (MFS) profile" evidence="11">
    <location>
        <begin position="1"/>
        <end position="207"/>
    </location>
</feature>
<keyword evidence="6 10" id="KW-0472">Membrane</keyword>
<feature type="transmembrane region" description="Helical" evidence="10">
    <location>
        <begin position="378"/>
        <end position="402"/>
    </location>
</feature>
<keyword evidence="2" id="KW-0813">Transport</keyword>
<feature type="transmembrane region" description="Helical" evidence="10">
    <location>
        <begin position="118"/>
        <end position="142"/>
    </location>
</feature>
<feature type="transmembrane region" description="Helical" evidence="10">
    <location>
        <begin position="90"/>
        <end position="112"/>
    </location>
</feature>
<reference evidence="12 13" key="1">
    <citation type="submission" date="2023-10" db="EMBL/GenBank/DDBJ databases">
        <title>Complete genome sequence of a Sphingomonadaceae bacterium.</title>
        <authorList>
            <person name="Yan C."/>
        </authorList>
    </citation>
    <scope>NUCLEOTIDE SEQUENCE [LARGE SCALE GENOMIC DNA]</scope>
    <source>
        <strain evidence="12 13">SCSIO 66989</strain>
    </source>
</reference>
<dbReference type="PANTHER" id="PTHR23513:SF9">
    <property type="entry name" value="ENTEROBACTIN EXPORTER ENTS"/>
    <property type="match status" value="1"/>
</dbReference>
<feature type="transmembrane region" description="Helical" evidence="10">
    <location>
        <begin position="21"/>
        <end position="42"/>
    </location>
</feature>
<evidence type="ECO:0000256" key="5">
    <source>
        <dbReference type="ARBA" id="ARBA00022989"/>
    </source>
</evidence>
<feature type="transmembrane region" description="Helical" evidence="10">
    <location>
        <begin position="154"/>
        <end position="177"/>
    </location>
</feature>
<evidence type="ECO:0000256" key="9">
    <source>
        <dbReference type="SAM" id="MobiDB-lite"/>
    </source>
</evidence>
<keyword evidence="5 10" id="KW-1133">Transmembrane helix</keyword>
<keyword evidence="3" id="KW-1003">Cell membrane</keyword>
<protein>
    <recommendedName>
        <fullName evidence="8">Multidrug efflux pump Tap</fullName>
    </recommendedName>
</protein>
<evidence type="ECO:0000313" key="13">
    <source>
        <dbReference type="Proteomes" id="UP001302429"/>
    </source>
</evidence>
<dbReference type="InterPro" id="IPR020846">
    <property type="entry name" value="MFS_dom"/>
</dbReference>
<dbReference type="Pfam" id="PF07690">
    <property type="entry name" value="MFS_1"/>
    <property type="match status" value="1"/>
</dbReference>
<comment type="similarity">
    <text evidence="7">Belongs to the major facilitator superfamily. Drug:H(+) antiporter-3 (DHA3) (TC 2.A.1.21) family.</text>
</comment>
<evidence type="ECO:0000256" key="10">
    <source>
        <dbReference type="SAM" id="Phobius"/>
    </source>
</evidence>
<evidence type="ECO:0000256" key="3">
    <source>
        <dbReference type="ARBA" id="ARBA00022475"/>
    </source>
</evidence>
<dbReference type="Gene3D" id="1.20.1250.20">
    <property type="entry name" value="MFS general substrate transporter like domains"/>
    <property type="match status" value="1"/>
</dbReference>
<evidence type="ECO:0000256" key="7">
    <source>
        <dbReference type="ARBA" id="ARBA00038075"/>
    </source>
</evidence>
<accession>A0AA97F3V8</accession>
<dbReference type="PROSITE" id="PS50850">
    <property type="entry name" value="MFS"/>
    <property type="match status" value="1"/>
</dbReference>
<evidence type="ECO:0000256" key="8">
    <source>
        <dbReference type="ARBA" id="ARBA00040914"/>
    </source>
</evidence>
<sequence>MTDQIADTKPVHPFRIANYRYLWFSRLAAMFALYAMMLILGWQAYNLAREDLGIAASAGILGILGLLQFVPLFILTPIVGWVADRMDRRWIVRAVLAVQAGIALLLALLTYGEAISIAWIYGISVLLGICRAFLGPAISALAPNLVPKQSLPQAIALSTIAWQVGVIAGPSMAGPLYQVSPSLPYFVCAGLYALSTMAMFLIGSVARPAMDRTRGPLRQLLDGLSYVGTNKLVLGAITLDLMVMFLAGAQAMIPVYAKDILGSEEVALSLLAPAPAIGAVIVAGIFSFVPLKRNVGNVMMIAMVVFGLATIGFGLSTSLPFSVLCLAICGAADMFGVYVRSSLIQIHTPDDKRGRVSAVSQMTISASNELGDAFTGGLAFLVGPVAAIVGGGAGAIAITALWSRLFPQLGAARTFDPPREVLQAEAESRNKQATQENTAVAAGD</sequence>
<name>A0AA97F3V8_9SPHN</name>
<feature type="region of interest" description="Disordered" evidence="9">
    <location>
        <begin position="423"/>
        <end position="444"/>
    </location>
</feature>
<dbReference type="Proteomes" id="UP001302429">
    <property type="component" value="Chromosome"/>
</dbReference>
<feature type="transmembrane region" description="Helical" evidence="10">
    <location>
        <begin position="183"/>
        <end position="203"/>
    </location>
</feature>
<dbReference type="AlphaFoldDB" id="A0AA97F3V8"/>
<dbReference type="SUPFAM" id="SSF103473">
    <property type="entry name" value="MFS general substrate transporter"/>
    <property type="match status" value="1"/>
</dbReference>
<dbReference type="RefSeq" id="WP_317080054.1">
    <property type="nucleotide sequence ID" value="NZ_CP136594.1"/>
</dbReference>
<evidence type="ECO:0000256" key="2">
    <source>
        <dbReference type="ARBA" id="ARBA00022448"/>
    </source>
</evidence>
<dbReference type="KEGG" id="acoa:RB602_08080"/>
<comment type="subcellular location">
    <subcellularLocation>
        <location evidence="1">Cell membrane</location>
        <topology evidence="1">Multi-pass membrane protein</topology>
    </subcellularLocation>
</comment>
<feature type="transmembrane region" description="Helical" evidence="10">
    <location>
        <begin position="54"/>
        <end position="83"/>
    </location>
</feature>
<dbReference type="EMBL" id="CP136594">
    <property type="protein sequence ID" value="WOE73829.1"/>
    <property type="molecule type" value="Genomic_DNA"/>
</dbReference>
<evidence type="ECO:0000256" key="4">
    <source>
        <dbReference type="ARBA" id="ARBA00022692"/>
    </source>
</evidence>
<dbReference type="InterPro" id="IPR036259">
    <property type="entry name" value="MFS_trans_sf"/>
</dbReference>
<dbReference type="InterPro" id="IPR011701">
    <property type="entry name" value="MFS"/>
</dbReference>
<evidence type="ECO:0000259" key="11">
    <source>
        <dbReference type="PROSITE" id="PS50850"/>
    </source>
</evidence>
<feature type="transmembrane region" description="Helical" evidence="10">
    <location>
        <begin position="224"/>
        <end position="247"/>
    </location>
</feature>
<dbReference type="GO" id="GO:0005886">
    <property type="term" value="C:plasma membrane"/>
    <property type="evidence" value="ECO:0007669"/>
    <property type="project" value="UniProtKB-SubCell"/>
</dbReference>
<dbReference type="PANTHER" id="PTHR23513">
    <property type="entry name" value="INTEGRAL MEMBRANE EFFLUX PROTEIN-RELATED"/>
    <property type="match status" value="1"/>
</dbReference>
<dbReference type="CDD" id="cd06173">
    <property type="entry name" value="MFS_MefA_like"/>
    <property type="match status" value="1"/>
</dbReference>
<keyword evidence="4 10" id="KW-0812">Transmembrane</keyword>
<keyword evidence="13" id="KW-1185">Reference proteome</keyword>
<gene>
    <name evidence="12" type="ORF">RB602_08080</name>
</gene>
<evidence type="ECO:0000313" key="12">
    <source>
        <dbReference type="EMBL" id="WOE73829.1"/>
    </source>
</evidence>
<evidence type="ECO:0000256" key="6">
    <source>
        <dbReference type="ARBA" id="ARBA00023136"/>
    </source>
</evidence>
<organism evidence="12 13">
    <name type="scientific">Alterisphingorhabdus coralli</name>
    <dbReference type="NCBI Taxonomy" id="3071408"/>
    <lineage>
        <taxon>Bacteria</taxon>
        <taxon>Pseudomonadati</taxon>
        <taxon>Pseudomonadota</taxon>
        <taxon>Alphaproteobacteria</taxon>
        <taxon>Sphingomonadales</taxon>
        <taxon>Sphingomonadaceae</taxon>
        <taxon>Alterisphingorhabdus (ex Yan et al. 2024)</taxon>
    </lineage>
</organism>
<evidence type="ECO:0000256" key="1">
    <source>
        <dbReference type="ARBA" id="ARBA00004651"/>
    </source>
</evidence>